<feature type="domain" description="NACHT N-terminal helical" evidence="1">
    <location>
        <begin position="6"/>
        <end position="135"/>
    </location>
</feature>
<comment type="caution">
    <text evidence="2">The sequence shown here is derived from an EMBL/GenBank/DDBJ whole genome shotgun (WGS) entry which is preliminary data.</text>
</comment>
<evidence type="ECO:0000313" key="2">
    <source>
        <dbReference type="EMBL" id="TKJ36581.1"/>
    </source>
</evidence>
<sequence>MGINLTAIAGIIAKLAIDPVKRGLERNYRIIKIFEEIEINVLKPDFESVYAYTLVSYGVDKDPTELVKLFALKDVAAAFKAEFYMKEEGALRRTLDHNLTTNPDVRELKNHQFSIDDEINLFYAEFEKTTTSTAAPIQVLLAQTTIEEFHDEVKKISEKLAKEELKKEWEDSIRLDYKDFDLIDEDFWERVRIDSDIDHLYMYYTRTDSSPTKLLDVVANDFYISNENIDSELDRILIDTVQNCTTLIKILSKGGEGKSSYLYHLAKKHHRFYNVVLFRDLNKQILIQVESLLGDKPSLPLMFLMDNPSIYGEDLVQSGNNIIKRFRKNGIVVVLTEREFRYDKIDNIDTFEGTFNYRNEITYKANSLREPVFDKLFTFFQKEFKLTDDVREGAKRVYFKDERRSLSERTFAVIKHLRKEKQIEFAFDWEDWEKFAAANKPELEDLFLIIATFYQFGFNLDIDFCAKFLERIDAPGLIKTLGVSHNLPIYRESHRLTLRHETIAEWYFDPEEKIQRETVQDQSTSLKIF</sequence>
<dbReference type="EMBL" id="NJBN01000016">
    <property type="protein sequence ID" value="TKJ36581.1"/>
    <property type="molecule type" value="Genomic_DNA"/>
</dbReference>
<gene>
    <name evidence="2" type="ORF">CEE37_14980</name>
</gene>
<name>A0A532UNR7_UNCL8</name>
<protein>
    <recommendedName>
        <fullName evidence="1">NACHT N-terminal helical domain-containing protein</fullName>
    </recommendedName>
</protein>
<evidence type="ECO:0000313" key="3">
    <source>
        <dbReference type="Proteomes" id="UP000319619"/>
    </source>
</evidence>
<accession>A0A532UNR7</accession>
<proteinExistence type="predicted"/>
<dbReference type="InterPro" id="IPR054610">
    <property type="entry name" value="NNH"/>
</dbReference>
<evidence type="ECO:0000259" key="1">
    <source>
        <dbReference type="Pfam" id="PF22736"/>
    </source>
</evidence>
<dbReference type="Proteomes" id="UP000319619">
    <property type="component" value="Unassembled WGS sequence"/>
</dbReference>
<reference evidence="2 3" key="1">
    <citation type="submission" date="2017-06" db="EMBL/GenBank/DDBJ databases">
        <title>Novel microbial phyla capable of carbon fixation and sulfur reduction in deep-sea sediments.</title>
        <authorList>
            <person name="Huang J."/>
            <person name="Baker B."/>
            <person name="Wang Y."/>
        </authorList>
    </citation>
    <scope>NUCLEOTIDE SEQUENCE [LARGE SCALE GENOMIC DNA]</scope>
    <source>
        <strain evidence="2">B3_LCP</strain>
    </source>
</reference>
<dbReference type="AlphaFoldDB" id="A0A532UNR7"/>
<organism evidence="2 3">
    <name type="scientific">candidate division LCP-89 bacterium B3_LCP</name>
    <dbReference type="NCBI Taxonomy" id="2012998"/>
    <lineage>
        <taxon>Bacteria</taxon>
        <taxon>Pseudomonadati</taxon>
        <taxon>Bacteria division LCP-89</taxon>
    </lineage>
</organism>
<dbReference type="Pfam" id="PF22736">
    <property type="entry name" value="NNH5"/>
    <property type="match status" value="1"/>
</dbReference>